<dbReference type="InterPro" id="IPR013785">
    <property type="entry name" value="Aldolase_TIM"/>
</dbReference>
<evidence type="ECO:0000256" key="3">
    <source>
        <dbReference type="ARBA" id="ARBA00022723"/>
    </source>
</evidence>
<dbReference type="InterPro" id="IPR006638">
    <property type="entry name" value="Elp3/MiaA/NifB-like_rSAM"/>
</dbReference>
<evidence type="ECO:0000256" key="2">
    <source>
        <dbReference type="ARBA" id="ARBA00022691"/>
    </source>
</evidence>
<dbReference type="PIRSF" id="PIRSF004869">
    <property type="entry name" value="PflX_prd"/>
    <property type="match status" value="1"/>
</dbReference>
<dbReference type="NCBIfam" id="TIGR04337">
    <property type="entry name" value="AmmeMemoSam_rS"/>
    <property type="match status" value="1"/>
</dbReference>
<dbReference type="PANTHER" id="PTHR30352:SF5">
    <property type="entry name" value="PYRUVATE FORMATE-LYASE 1-ACTIVATING ENZYME"/>
    <property type="match status" value="1"/>
</dbReference>
<dbReference type="GO" id="GO:0051539">
    <property type="term" value="F:4 iron, 4 sulfur cluster binding"/>
    <property type="evidence" value="ECO:0007669"/>
    <property type="project" value="UniProtKB-KW"/>
</dbReference>
<evidence type="ECO:0000313" key="9">
    <source>
        <dbReference type="Proteomes" id="UP000289703"/>
    </source>
</evidence>
<dbReference type="AlphaFoldDB" id="A0A4V1MZX4"/>
<dbReference type="GO" id="GO:0046872">
    <property type="term" value="F:metal ion binding"/>
    <property type="evidence" value="ECO:0007669"/>
    <property type="project" value="UniProtKB-KW"/>
</dbReference>
<evidence type="ECO:0000256" key="1">
    <source>
        <dbReference type="ARBA" id="ARBA00022485"/>
    </source>
</evidence>
<evidence type="ECO:0000259" key="7">
    <source>
        <dbReference type="PROSITE" id="PS51918"/>
    </source>
</evidence>
<evidence type="ECO:0000256" key="4">
    <source>
        <dbReference type="ARBA" id="ARBA00023004"/>
    </source>
</evidence>
<organism evidence="8 9">
    <name type="scientific">Ancylomarina salipaludis</name>
    <dbReference type="NCBI Taxonomy" id="2501299"/>
    <lineage>
        <taxon>Bacteria</taxon>
        <taxon>Pseudomonadati</taxon>
        <taxon>Bacteroidota</taxon>
        <taxon>Bacteroidia</taxon>
        <taxon>Marinilabiliales</taxon>
        <taxon>Marinifilaceae</taxon>
        <taxon>Ancylomarina</taxon>
    </lineage>
</organism>
<proteinExistence type="predicted"/>
<dbReference type="SFLD" id="SFLDS00029">
    <property type="entry name" value="Radical_SAM"/>
    <property type="match status" value="1"/>
</dbReference>
<keyword evidence="3 6" id="KW-0479">Metal-binding</keyword>
<name>A0A4V1MZX4_9BACT</name>
<dbReference type="CDD" id="cd01335">
    <property type="entry name" value="Radical_SAM"/>
    <property type="match status" value="1"/>
</dbReference>
<dbReference type="PROSITE" id="PS51918">
    <property type="entry name" value="RADICAL_SAM"/>
    <property type="match status" value="1"/>
</dbReference>
<keyword evidence="9" id="KW-1185">Reference proteome</keyword>
<comment type="caution">
    <text evidence="8">The sequence shown here is derived from an EMBL/GenBank/DDBJ whole genome shotgun (WGS) entry which is preliminary data.</text>
</comment>
<dbReference type="SUPFAM" id="SSF102114">
    <property type="entry name" value="Radical SAM enzymes"/>
    <property type="match status" value="1"/>
</dbReference>
<dbReference type="InterPro" id="IPR034457">
    <property type="entry name" value="Organic_radical-activating"/>
</dbReference>
<reference evidence="8 9" key="1">
    <citation type="submission" date="2019-01" db="EMBL/GenBank/DDBJ databases">
        <title>Ancylomarina salipaludis sp. nov., isolated from a salt marsh.</title>
        <authorList>
            <person name="Yoon J.-H."/>
        </authorList>
    </citation>
    <scope>NUCLEOTIDE SEQUENCE [LARGE SCALE GENOMIC DNA]</scope>
    <source>
        <strain evidence="8 9">SHSM-M15</strain>
    </source>
</reference>
<dbReference type="EMBL" id="SAXA01000012">
    <property type="protein sequence ID" value="RXQ91029.1"/>
    <property type="molecule type" value="Genomic_DNA"/>
</dbReference>
<dbReference type="InterPro" id="IPR016431">
    <property type="entry name" value="Pyrv-formate_lyase-activ_prd"/>
</dbReference>
<keyword evidence="1" id="KW-0004">4Fe-4S</keyword>
<evidence type="ECO:0000313" key="8">
    <source>
        <dbReference type="EMBL" id="RXQ91029.1"/>
    </source>
</evidence>
<dbReference type="OrthoDB" id="9781783at2"/>
<dbReference type="SMART" id="SM00729">
    <property type="entry name" value="Elp3"/>
    <property type="match status" value="1"/>
</dbReference>
<feature type="binding site" evidence="6">
    <location>
        <position position="95"/>
    </location>
    <ligand>
        <name>[4Fe-4S] cluster</name>
        <dbReference type="ChEBI" id="CHEBI:49883"/>
        <note>4Fe-4S-S-AdoMet</note>
    </ligand>
</feature>
<dbReference type="Proteomes" id="UP000289703">
    <property type="component" value="Unassembled WGS sequence"/>
</dbReference>
<keyword evidence="2 6" id="KW-0949">S-adenosyl-L-methionine</keyword>
<dbReference type="InterPro" id="IPR027596">
    <property type="entry name" value="AmmeMemoSam_rS"/>
</dbReference>
<gene>
    <name evidence="8" type="primary">amrS</name>
    <name evidence="8" type="ORF">EO244_13075</name>
</gene>
<dbReference type="GO" id="GO:0003824">
    <property type="term" value="F:catalytic activity"/>
    <property type="evidence" value="ECO:0007669"/>
    <property type="project" value="InterPro"/>
</dbReference>
<dbReference type="Gene3D" id="3.20.20.70">
    <property type="entry name" value="Aldolase class I"/>
    <property type="match status" value="1"/>
</dbReference>
<feature type="binding site" evidence="6">
    <location>
        <position position="99"/>
    </location>
    <ligand>
        <name>[4Fe-4S] cluster</name>
        <dbReference type="ChEBI" id="CHEBI:49883"/>
        <note>4Fe-4S-S-AdoMet</note>
    </ligand>
</feature>
<evidence type="ECO:0000256" key="5">
    <source>
        <dbReference type="ARBA" id="ARBA00023014"/>
    </source>
</evidence>
<evidence type="ECO:0000256" key="6">
    <source>
        <dbReference type="PIRSR" id="PIRSR004869-50"/>
    </source>
</evidence>
<keyword evidence="5 6" id="KW-0411">Iron-sulfur</keyword>
<comment type="cofactor">
    <cofactor evidence="6">
        <name>[4Fe-4S] cluster</name>
        <dbReference type="ChEBI" id="CHEBI:49883"/>
    </cofactor>
    <text evidence="6">Binds 1 [4Fe-4S] cluster. The cluster is coordinated with 3 cysteines and an exchangeable S-adenosyl-L-methionine.</text>
</comment>
<feature type="binding site" evidence="6">
    <location>
        <position position="102"/>
    </location>
    <ligand>
        <name>[4Fe-4S] cluster</name>
        <dbReference type="ChEBI" id="CHEBI:49883"/>
        <note>4Fe-4S-S-AdoMet</note>
    </ligand>
</feature>
<dbReference type="PANTHER" id="PTHR30352">
    <property type="entry name" value="PYRUVATE FORMATE-LYASE-ACTIVATING ENZYME"/>
    <property type="match status" value="1"/>
</dbReference>
<dbReference type="Pfam" id="PF04055">
    <property type="entry name" value="Radical_SAM"/>
    <property type="match status" value="1"/>
</dbReference>
<accession>A0A4V1MZX4</accession>
<sequence length="346" mass="39956">MFPIRIILSKLFVVERALYYETLSDERVRCTLCPHYCSVSKGQRGICKVRMNRDGILFTDVDGKYSAVNLDPIEKKPLYHFYPGSSILSLGTKGCNLKCKFCQNHEISQAVPGKYPYMRALSDEEILEMARESRNCIGLAYTYNEPTVFFETMIVLARKVKQDGLKNVMVSNGYINPDPLDELLEYIDAFNIDLKAFRRGFYRIYTHSQLDPVLETLKQVRKSGKHLEVTHLLIPELNSDAKVFEELVTWVAGELGPDTIFHLSRFFPAYQLLSEPTPMELLYRFYDIAKDYLNYVYLGNVNTRFGSDTSCHHCGQILVRRFDYRVEVTGVEKGRCTTCRNKIFVC</sequence>
<dbReference type="InterPro" id="IPR007197">
    <property type="entry name" value="rSAM"/>
</dbReference>
<keyword evidence="4 6" id="KW-0408">Iron</keyword>
<dbReference type="SFLD" id="SFLDG01101">
    <property type="entry name" value="Uncharacterised_Radical_SAM_Su"/>
    <property type="match status" value="1"/>
</dbReference>
<feature type="domain" description="Radical SAM core" evidence="7">
    <location>
        <begin position="80"/>
        <end position="300"/>
    </location>
</feature>
<protein>
    <submittedName>
        <fullName evidence="8">AmmeMemoRadiSam system radical SAM enzyme</fullName>
    </submittedName>
</protein>
<dbReference type="InterPro" id="IPR058240">
    <property type="entry name" value="rSAM_sf"/>
</dbReference>